<protein>
    <submittedName>
        <fullName evidence="1">Uncharacterized protein</fullName>
    </submittedName>
</protein>
<dbReference type="Proteomes" id="UP000053240">
    <property type="component" value="Unassembled WGS sequence"/>
</dbReference>
<dbReference type="AlphaFoldDB" id="A0A194RHE6"/>
<gene>
    <name evidence="1" type="ORF">RR48_10344</name>
</gene>
<proteinExistence type="predicted"/>
<dbReference type="EMBL" id="KQ460207">
    <property type="protein sequence ID" value="KPJ16745.1"/>
    <property type="molecule type" value="Genomic_DNA"/>
</dbReference>
<sequence length="103" mass="11717">MRKHFHDVFITSVTICWASPRRAGRARCLYTIPQSYHSLPLRHQGASSLYTKLCLNIAQHGESATCRRHLADALATQLLRGSTLLLLTFVTYDEIQNHDLKPL</sequence>
<evidence type="ECO:0000313" key="2">
    <source>
        <dbReference type="Proteomes" id="UP000053240"/>
    </source>
</evidence>
<dbReference type="InParanoid" id="A0A194RHE6"/>
<evidence type="ECO:0000313" key="1">
    <source>
        <dbReference type="EMBL" id="KPJ16745.1"/>
    </source>
</evidence>
<accession>A0A194RHE6</accession>
<keyword evidence="2" id="KW-1185">Reference proteome</keyword>
<name>A0A194RHE6_PAPMA</name>
<organism evidence="1 2">
    <name type="scientific">Papilio machaon</name>
    <name type="common">Old World swallowtail butterfly</name>
    <dbReference type="NCBI Taxonomy" id="76193"/>
    <lineage>
        <taxon>Eukaryota</taxon>
        <taxon>Metazoa</taxon>
        <taxon>Ecdysozoa</taxon>
        <taxon>Arthropoda</taxon>
        <taxon>Hexapoda</taxon>
        <taxon>Insecta</taxon>
        <taxon>Pterygota</taxon>
        <taxon>Neoptera</taxon>
        <taxon>Endopterygota</taxon>
        <taxon>Lepidoptera</taxon>
        <taxon>Glossata</taxon>
        <taxon>Ditrysia</taxon>
        <taxon>Papilionoidea</taxon>
        <taxon>Papilionidae</taxon>
        <taxon>Papilioninae</taxon>
        <taxon>Papilio</taxon>
    </lineage>
</organism>
<reference evidence="1 2" key="1">
    <citation type="journal article" date="2015" name="Nat. Commun.">
        <title>Outbred genome sequencing and CRISPR/Cas9 gene editing in butterflies.</title>
        <authorList>
            <person name="Li X."/>
            <person name="Fan D."/>
            <person name="Zhang W."/>
            <person name="Liu G."/>
            <person name="Zhang L."/>
            <person name="Zhao L."/>
            <person name="Fang X."/>
            <person name="Chen L."/>
            <person name="Dong Y."/>
            <person name="Chen Y."/>
            <person name="Ding Y."/>
            <person name="Zhao R."/>
            <person name="Feng M."/>
            <person name="Zhu Y."/>
            <person name="Feng Y."/>
            <person name="Jiang X."/>
            <person name="Zhu D."/>
            <person name="Xiang H."/>
            <person name="Feng X."/>
            <person name="Li S."/>
            <person name="Wang J."/>
            <person name="Zhang G."/>
            <person name="Kronforst M.R."/>
            <person name="Wang W."/>
        </authorList>
    </citation>
    <scope>NUCLEOTIDE SEQUENCE [LARGE SCALE GENOMIC DNA]</scope>
    <source>
        <strain evidence="1">Ya'a_city_454_Pm</strain>
        <tissue evidence="1">Whole body</tissue>
    </source>
</reference>